<name>Q4SK03_TETNG</name>
<organism evidence="1">
    <name type="scientific">Tetraodon nigroviridis</name>
    <name type="common">Spotted green pufferfish</name>
    <name type="synonym">Chelonodon nigroviridis</name>
    <dbReference type="NCBI Taxonomy" id="99883"/>
    <lineage>
        <taxon>Eukaryota</taxon>
        <taxon>Metazoa</taxon>
        <taxon>Chordata</taxon>
        <taxon>Craniata</taxon>
        <taxon>Vertebrata</taxon>
        <taxon>Euteleostomi</taxon>
        <taxon>Actinopterygii</taxon>
        <taxon>Neopterygii</taxon>
        <taxon>Teleostei</taxon>
        <taxon>Neoteleostei</taxon>
        <taxon>Acanthomorphata</taxon>
        <taxon>Eupercaria</taxon>
        <taxon>Tetraodontiformes</taxon>
        <taxon>Tetradontoidea</taxon>
        <taxon>Tetraodontidae</taxon>
        <taxon>Tetraodon</taxon>
    </lineage>
</organism>
<dbReference type="AlphaFoldDB" id="Q4SK03"/>
<accession>Q4SK03</accession>
<sequence>MSLGAERRLESRLRKLEDMIRDPKSAINLESLLVSPLE</sequence>
<protein>
    <submittedName>
        <fullName evidence="1">(spotted green pufferfish) hypothetical protein</fullName>
    </submittedName>
</protein>
<evidence type="ECO:0000313" key="1">
    <source>
        <dbReference type="EMBL" id="CAF99029.1"/>
    </source>
</evidence>
<gene>
    <name evidence="1" type="ORF">GSTENG00016970001</name>
</gene>
<dbReference type="KEGG" id="tng:GSTEN00016970G001"/>
<comment type="caution">
    <text evidence="1">The sequence shown here is derived from an EMBL/GenBank/DDBJ whole genome shotgun (WGS) entry which is preliminary data.</text>
</comment>
<reference evidence="1" key="2">
    <citation type="submission" date="2004-02" db="EMBL/GenBank/DDBJ databases">
        <authorList>
            <consortium name="Genoscope"/>
            <consortium name="Whitehead Institute Centre for Genome Research"/>
        </authorList>
    </citation>
    <scope>NUCLEOTIDE SEQUENCE</scope>
</reference>
<dbReference type="EMBL" id="CAAE01014571">
    <property type="protein sequence ID" value="CAF99029.1"/>
    <property type="molecule type" value="Genomic_DNA"/>
</dbReference>
<reference evidence="1" key="1">
    <citation type="journal article" date="2004" name="Nature">
        <title>Genome duplication in the teleost fish Tetraodon nigroviridis reveals the early vertebrate proto-karyotype.</title>
        <authorList>
            <person name="Jaillon O."/>
            <person name="Aury J.-M."/>
            <person name="Brunet F."/>
            <person name="Petit J.-L."/>
            <person name="Stange-Thomann N."/>
            <person name="Mauceli E."/>
            <person name="Bouneau L."/>
            <person name="Fischer C."/>
            <person name="Ozouf-Costaz C."/>
            <person name="Bernot A."/>
            <person name="Nicaud S."/>
            <person name="Jaffe D."/>
            <person name="Fisher S."/>
            <person name="Lutfalla G."/>
            <person name="Dossat C."/>
            <person name="Segurens B."/>
            <person name="Dasilva C."/>
            <person name="Salanoubat M."/>
            <person name="Levy M."/>
            <person name="Boudet N."/>
            <person name="Castellano S."/>
            <person name="Anthouard V."/>
            <person name="Jubin C."/>
            <person name="Castelli V."/>
            <person name="Katinka M."/>
            <person name="Vacherie B."/>
            <person name="Biemont C."/>
            <person name="Skalli Z."/>
            <person name="Cattolico L."/>
            <person name="Poulain J."/>
            <person name="De Berardinis V."/>
            <person name="Cruaud C."/>
            <person name="Duprat S."/>
            <person name="Brottier P."/>
            <person name="Coutanceau J.-P."/>
            <person name="Gouzy J."/>
            <person name="Parra G."/>
            <person name="Lardier G."/>
            <person name="Chapple C."/>
            <person name="McKernan K.J."/>
            <person name="McEwan P."/>
            <person name="Bosak S."/>
            <person name="Kellis M."/>
            <person name="Volff J.-N."/>
            <person name="Guigo R."/>
            <person name="Zody M.C."/>
            <person name="Mesirov J."/>
            <person name="Lindblad-Toh K."/>
            <person name="Birren B."/>
            <person name="Nusbaum C."/>
            <person name="Kahn D."/>
            <person name="Robinson-Rechavi M."/>
            <person name="Laudet V."/>
            <person name="Schachter V."/>
            <person name="Quetier F."/>
            <person name="Saurin W."/>
            <person name="Scarpelli C."/>
            <person name="Wincker P."/>
            <person name="Lander E.S."/>
            <person name="Weissenbach J."/>
            <person name="Roest Crollius H."/>
        </authorList>
    </citation>
    <scope>NUCLEOTIDE SEQUENCE [LARGE SCALE GENOMIC DNA]</scope>
</reference>
<proteinExistence type="predicted"/>